<organism evidence="1 2">
    <name type="scientific">Thermogutta terrifontis</name>
    <dbReference type="NCBI Taxonomy" id="1331910"/>
    <lineage>
        <taxon>Bacteria</taxon>
        <taxon>Pseudomonadati</taxon>
        <taxon>Planctomycetota</taxon>
        <taxon>Planctomycetia</taxon>
        <taxon>Pirellulales</taxon>
        <taxon>Thermoguttaceae</taxon>
        <taxon>Thermogutta</taxon>
    </lineage>
</organism>
<dbReference type="KEGG" id="ttf:THTE_3456"/>
<name>A0A286RJC5_9BACT</name>
<dbReference type="RefSeq" id="WP_420823849.1">
    <property type="nucleotide sequence ID" value="NZ_CP018477.1"/>
</dbReference>
<evidence type="ECO:0000313" key="1">
    <source>
        <dbReference type="EMBL" id="ASV76058.1"/>
    </source>
</evidence>
<keyword evidence="2" id="KW-1185">Reference proteome</keyword>
<accession>A0A286RJC5</accession>
<dbReference type="Gene3D" id="2.180.10.10">
    <property type="entry name" value="RHS repeat-associated core"/>
    <property type="match status" value="1"/>
</dbReference>
<protein>
    <recommendedName>
        <fullName evidence="3">RHS repeat-associated core domain-containing protein</fullName>
    </recommendedName>
</protein>
<reference evidence="1 2" key="1">
    <citation type="journal article" name="Front. Microbiol.">
        <title>Sugar Metabolism of the First Thermophilic Planctomycete Thermogutta terrifontis: Comparative Genomic and Transcriptomic Approaches.</title>
        <authorList>
            <person name="Elcheninov A.G."/>
            <person name="Menzel P."/>
            <person name="Gudbergsdottir S.R."/>
            <person name="Slesarev A.I."/>
            <person name="Kadnikov V.V."/>
            <person name="Krogh A."/>
            <person name="Bonch-Osmolovskaya E.A."/>
            <person name="Peng X."/>
            <person name="Kublanov I.V."/>
        </authorList>
    </citation>
    <scope>NUCLEOTIDE SEQUENCE [LARGE SCALE GENOMIC DNA]</scope>
    <source>
        <strain evidence="1 2">R1</strain>
    </source>
</reference>
<proteinExistence type="predicted"/>
<gene>
    <name evidence="1" type="ORF">THTE_3456</name>
</gene>
<dbReference type="InterPro" id="IPR022385">
    <property type="entry name" value="Rhs_assc_core"/>
</dbReference>
<dbReference type="EMBL" id="CP018477">
    <property type="protein sequence ID" value="ASV76058.1"/>
    <property type="molecule type" value="Genomic_DNA"/>
</dbReference>
<dbReference type="Proteomes" id="UP000215086">
    <property type="component" value="Chromosome"/>
</dbReference>
<dbReference type="AlphaFoldDB" id="A0A286RJC5"/>
<sequence length="245" mass="27768">MIEPLRESLGHVRSTLTDHVEYRAGHCDLRPADGFRRGRKTRQPRCGGGKGATIVVNHLIYDAFGRVTSETNPTKEGALLFEVGPLLVRNSLFLFTARSCDSDPQLQRPFDSDTQLQNNLNRWYDASVGRWLSEDPIGFAGGDGNLYRYVENTAHTEKDPNGLWPYFKPKTYGDCIKDVEVTYQGCRKRAAVVCELYARLVSGGGLGNEPIRRQIFLTCVLAYDFACQADRNLGWYLCRRWFCET</sequence>
<dbReference type="NCBIfam" id="TIGR03696">
    <property type="entry name" value="Rhs_assc_core"/>
    <property type="match status" value="1"/>
</dbReference>
<evidence type="ECO:0000313" key="2">
    <source>
        <dbReference type="Proteomes" id="UP000215086"/>
    </source>
</evidence>
<evidence type="ECO:0008006" key="3">
    <source>
        <dbReference type="Google" id="ProtNLM"/>
    </source>
</evidence>